<sequence length="289" mass="31228">MNKVQWNAIGNRLKNRQVLLTAAVVISMLLLGLYFIRAVYPALAASNLDNGEIVLLEQQRAALEQKPVPDKVPDSEVTALLRRVPTQPEIPRFLYALLSAEEGTGVILQSYTTGTPAKNAEGQKSFIDTKTNSVQTQAGKPAVSPHGNGVTELTITLKLSGTYDGLQQFLARLQQGERLVSVTSWTLNAVNQSPVKPSQAQPKPQPQLQNQEEDGGTEGTPPETETTGTTASASSLPLHMMELQLSLYAAPSYEGKLGALEALPLPSHEARIDPTLSDHAFYPMLKPVP</sequence>
<dbReference type="Gene3D" id="3.30.70.60">
    <property type="match status" value="1"/>
</dbReference>
<name>A0ABU9DIA8_9BACL</name>
<feature type="compositionally biased region" description="Low complexity" evidence="1">
    <location>
        <begin position="219"/>
        <end position="230"/>
    </location>
</feature>
<dbReference type="Proteomes" id="UP001469365">
    <property type="component" value="Unassembled WGS sequence"/>
</dbReference>
<protein>
    <recommendedName>
        <fullName evidence="4">Pilus assembly protein PilO</fullName>
    </recommendedName>
</protein>
<feature type="region of interest" description="Disordered" evidence="1">
    <location>
        <begin position="192"/>
        <end position="232"/>
    </location>
</feature>
<organism evidence="2 3">
    <name type="scientific">Paenibacillus filicis</name>
    <dbReference type="NCBI Taxonomy" id="669464"/>
    <lineage>
        <taxon>Bacteria</taxon>
        <taxon>Bacillati</taxon>
        <taxon>Bacillota</taxon>
        <taxon>Bacilli</taxon>
        <taxon>Bacillales</taxon>
        <taxon>Paenibacillaceae</taxon>
        <taxon>Paenibacillus</taxon>
    </lineage>
</organism>
<evidence type="ECO:0000313" key="3">
    <source>
        <dbReference type="Proteomes" id="UP001469365"/>
    </source>
</evidence>
<keyword evidence="3" id="KW-1185">Reference proteome</keyword>
<proteinExistence type="predicted"/>
<evidence type="ECO:0000256" key="1">
    <source>
        <dbReference type="SAM" id="MobiDB-lite"/>
    </source>
</evidence>
<gene>
    <name evidence="2" type="ORF">WMW72_11865</name>
</gene>
<feature type="compositionally biased region" description="Low complexity" evidence="1">
    <location>
        <begin position="192"/>
        <end position="210"/>
    </location>
</feature>
<dbReference type="InterPro" id="IPR014717">
    <property type="entry name" value="Transl_elong_EF1B/ribsomal_bS6"/>
</dbReference>
<evidence type="ECO:0000313" key="2">
    <source>
        <dbReference type="EMBL" id="MEK8128602.1"/>
    </source>
</evidence>
<comment type="caution">
    <text evidence="2">The sequence shown here is derived from an EMBL/GenBank/DDBJ whole genome shotgun (WGS) entry which is preliminary data.</text>
</comment>
<dbReference type="EMBL" id="JBBPCC010000006">
    <property type="protein sequence ID" value="MEK8128602.1"/>
    <property type="molecule type" value="Genomic_DNA"/>
</dbReference>
<reference evidence="2 3" key="1">
    <citation type="submission" date="2024-04" db="EMBL/GenBank/DDBJ databases">
        <title>draft genome sequnece of Paenibacillus filicis.</title>
        <authorList>
            <person name="Kim D.-U."/>
        </authorList>
    </citation>
    <scope>NUCLEOTIDE SEQUENCE [LARGE SCALE GENOMIC DNA]</scope>
    <source>
        <strain evidence="2 3">KACC14197</strain>
    </source>
</reference>
<dbReference type="RefSeq" id="WP_341415680.1">
    <property type="nucleotide sequence ID" value="NZ_JBBPCC010000006.1"/>
</dbReference>
<evidence type="ECO:0008006" key="4">
    <source>
        <dbReference type="Google" id="ProtNLM"/>
    </source>
</evidence>
<accession>A0ABU9DIA8</accession>